<sequence length="74" mass="8318">METQAAAASQKMEVERAKQEEEDDDEEMSFPTASQKTEYIAVFVGNCKIKISQILRRSYHKPKTSNKGGRDHGG</sequence>
<evidence type="ECO:0000256" key="1">
    <source>
        <dbReference type="SAM" id="MobiDB-lite"/>
    </source>
</evidence>
<dbReference type="AlphaFoldDB" id="A0AAD4X9N2"/>
<dbReference type="Proteomes" id="UP001202328">
    <property type="component" value="Unassembled WGS sequence"/>
</dbReference>
<comment type="caution">
    <text evidence="2">The sequence shown here is derived from an EMBL/GenBank/DDBJ whole genome shotgun (WGS) entry which is preliminary data.</text>
</comment>
<accession>A0AAD4X9N2</accession>
<organism evidence="2 3">
    <name type="scientific">Papaver atlanticum</name>
    <dbReference type="NCBI Taxonomy" id="357466"/>
    <lineage>
        <taxon>Eukaryota</taxon>
        <taxon>Viridiplantae</taxon>
        <taxon>Streptophyta</taxon>
        <taxon>Embryophyta</taxon>
        <taxon>Tracheophyta</taxon>
        <taxon>Spermatophyta</taxon>
        <taxon>Magnoliopsida</taxon>
        <taxon>Ranunculales</taxon>
        <taxon>Papaveraceae</taxon>
        <taxon>Papaveroideae</taxon>
        <taxon>Papaver</taxon>
    </lineage>
</organism>
<reference evidence="2" key="1">
    <citation type="submission" date="2022-04" db="EMBL/GenBank/DDBJ databases">
        <title>A functionally conserved STORR gene fusion in Papaver species that diverged 16.8 million years ago.</title>
        <authorList>
            <person name="Catania T."/>
        </authorList>
    </citation>
    <scope>NUCLEOTIDE SEQUENCE</scope>
    <source>
        <strain evidence="2">S-188037</strain>
    </source>
</reference>
<gene>
    <name evidence="2" type="ORF">MKW98_019558</name>
</gene>
<protein>
    <submittedName>
        <fullName evidence="2">Uncharacterized protein</fullName>
    </submittedName>
</protein>
<evidence type="ECO:0000313" key="3">
    <source>
        <dbReference type="Proteomes" id="UP001202328"/>
    </source>
</evidence>
<proteinExistence type="predicted"/>
<feature type="region of interest" description="Disordered" evidence="1">
    <location>
        <begin position="1"/>
        <end position="33"/>
    </location>
</feature>
<evidence type="ECO:0000313" key="2">
    <source>
        <dbReference type="EMBL" id="KAI3874985.1"/>
    </source>
</evidence>
<name>A0AAD4X9N2_9MAGN</name>
<keyword evidence="3" id="KW-1185">Reference proteome</keyword>
<dbReference type="EMBL" id="JAJJMB010012638">
    <property type="protein sequence ID" value="KAI3874985.1"/>
    <property type="molecule type" value="Genomic_DNA"/>
</dbReference>